<feature type="transmembrane region" description="Helical" evidence="1">
    <location>
        <begin position="28"/>
        <end position="47"/>
    </location>
</feature>
<reference evidence="2" key="2">
    <citation type="journal article" date="2022" name="Microbiol. Resour. Announc.">
        <title>Metagenome Sequencing to Explore Phylogenomics of Terrestrial Cyanobacteria.</title>
        <authorList>
            <person name="Ward R.D."/>
            <person name="Stajich J.E."/>
            <person name="Johansen J.R."/>
            <person name="Huntemann M."/>
            <person name="Clum A."/>
            <person name="Foster B."/>
            <person name="Foster B."/>
            <person name="Roux S."/>
            <person name="Palaniappan K."/>
            <person name="Varghese N."/>
            <person name="Mukherjee S."/>
            <person name="Reddy T.B.K."/>
            <person name="Daum C."/>
            <person name="Copeland A."/>
            <person name="Chen I.A."/>
            <person name="Ivanova N.N."/>
            <person name="Kyrpides N.C."/>
            <person name="Shapiro N."/>
            <person name="Eloe-Fadrosh E.A."/>
            <person name="Pietrasiak N."/>
        </authorList>
    </citation>
    <scope>NUCLEOTIDE SEQUENCE</scope>
    <source>
        <strain evidence="2">GSE-NOS-MK-12-04C</strain>
    </source>
</reference>
<evidence type="ECO:0000256" key="1">
    <source>
        <dbReference type="SAM" id="Phobius"/>
    </source>
</evidence>
<dbReference type="EMBL" id="JAHHGZ010000023">
    <property type="protein sequence ID" value="MBW4669672.1"/>
    <property type="molecule type" value="Genomic_DNA"/>
</dbReference>
<evidence type="ECO:0000313" key="2">
    <source>
        <dbReference type="EMBL" id="MBW4669672.1"/>
    </source>
</evidence>
<dbReference type="Proteomes" id="UP000729701">
    <property type="component" value="Unassembled WGS sequence"/>
</dbReference>
<feature type="transmembrane region" description="Helical" evidence="1">
    <location>
        <begin position="213"/>
        <end position="232"/>
    </location>
</feature>
<feature type="transmembrane region" description="Helical" evidence="1">
    <location>
        <begin position="359"/>
        <end position="379"/>
    </location>
</feature>
<accession>A0A951UUD9</accession>
<gene>
    <name evidence="2" type="ORF">KME60_20210</name>
</gene>
<reference evidence="2" key="1">
    <citation type="submission" date="2021-05" db="EMBL/GenBank/DDBJ databases">
        <authorList>
            <person name="Pietrasiak N."/>
            <person name="Ward R."/>
            <person name="Stajich J.E."/>
            <person name="Kurbessoian T."/>
        </authorList>
    </citation>
    <scope>NUCLEOTIDE SEQUENCE</scope>
    <source>
        <strain evidence="2">GSE-NOS-MK-12-04C</strain>
    </source>
</reference>
<feature type="transmembrane region" description="Helical" evidence="1">
    <location>
        <begin position="532"/>
        <end position="550"/>
    </location>
</feature>
<protein>
    <submittedName>
        <fullName evidence="2">Uncharacterized protein</fullName>
    </submittedName>
</protein>
<feature type="transmembrane region" description="Helical" evidence="1">
    <location>
        <begin position="278"/>
        <end position="305"/>
    </location>
</feature>
<name>A0A951UUD9_9CYAN</name>
<evidence type="ECO:0000313" key="3">
    <source>
        <dbReference type="Proteomes" id="UP000729701"/>
    </source>
</evidence>
<feature type="transmembrane region" description="Helical" evidence="1">
    <location>
        <begin position="509"/>
        <end position="526"/>
    </location>
</feature>
<feature type="transmembrane region" description="Helical" evidence="1">
    <location>
        <begin position="104"/>
        <end position="124"/>
    </location>
</feature>
<dbReference type="AlphaFoldDB" id="A0A951UUD9"/>
<feature type="transmembrane region" description="Helical" evidence="1">
    <location>
        <begin position="451"/>
        <end position="474"/>
    </location>
</feature>
<sequence length="573" mass="65237">MMQNFLDRLGDWNPQFLREIKGRIQPRNILLVIAISLLSQFILWMFFQTQLPILIDEIKYLSNKYCTGSRLRPYPDALPKMQQCLQDGYGNLILNRELWFQDTFTWLSIIGCFSVLVAGTYLLISDLAHEERQDTLNFIRLSPQSSQSILLGKMLGVPILLYLAVFVAIPLHLWTGLSAHIPLWQILGFYAVVLFAGFFYYSTALLFGLVGSWLGGFQSWLGAGLVLGFLILTKEALVNASNSYSLIYLRFFNPFYFIPRLSSSSMFGNVDSWNDVKFFLSLQISFAIAVGLALFNYGILARFSWLSLQRCFRDSNATMLSKKQSYLLTSYFSITTLGFVNWQELVFIKSDYHRSIINANIFCLLFLHFWLFLYLIAAVSPHRQSLQDWARYRRISSKKIVWNQALIKDFVWGENSPAILAIALNAIIAILLISVLVLVVNTEFSQKINYFVPLGFCGSLAMMYAALAQLVLFMKNRHRVFFANGAVIAAIVLPLIIPVILLQNPGNQTFWWMFSIYAPVIPLFQASSLDGITAFLSILSQLSITTLLMFQMTKQLKKAGESSTKALLAEQVK</sequence>
<keyword evidence="1" id="KW-0812">Transmembrane</keyword>
<keyword evidence="1" id="KW-1133">Transmembrane helix</keyword>
<feature type="transmembrane region" description="Helical" evidence="1">
    <location>
        <begin position="150"/>
        <end position="171"/>
    </location>
</feature>
<organism evidence="2 3">
    <name type="scientific">Cyanomargarita calcarea GSE-NOS-MK-12-04C</name>
    <dbReference type="NCBI Taxonomy" id="2839659"/>
    <lineage>
        <taxon>Bacteria</taxon>
        <taxon>Bacillati</taxon>
        <taxon>Cyanobacteriota</taxon>
        <taxon>Cyanophyceae</taxon>
        <taxon>Nostocales</taxon>
        <taxon>Cyanomargaritaceae</taxon>
        <taxon>Cyanomargarita</taxon>
    </lineage>
</organism>
<feature type="transmembrane region" description="Helical" evidence="1">
    <location>
        <begin position="183"/>
        <end position="201"/>
    </location>
</feature>
<feature type="transmembrane region" description="Helical" evidence="1">
    <location>
        <begin position="418"/>
        <end position="439"/>
    </location>
</feature>
<feature type="transmembrane region" description="Helical" evidence="1">
    <location>
        <begin position="480"/>
        <end position="502"/>
    </location>
</feature>
<comment type="caution">
    <text evidence="2">The sequence shown here is derived from an EMBL/GenBank/DDBJ whole genome shotgun (WGS) entry which is preliminary data.</text>
</comment>
<keyword evidence="1" id="KW-0472">Membrane</keyword>
<proteinExistence type="predicted"/>